<dbReference type="GO" id="GO:0003677">
    <property type="term" value="F:DNA binding"/>
    <property type="evidence" value="ECO:0007669"/>
    <property type="project" value="UniProtKB-UniRule"/>
</dbReference>
<dbReference type="InterPro" id="IPR001647">
    <property type="entry name" value="HTH_TetR"/>
</dbReference>
<dbReference type="Proteomes" id="UP000031366">
    <property type="component" value="Unassembled WGS sequence"/>
</dbReference>
<proteinExistence type="predicted"/>
<dbReference type="InterPro" id="IPR050624">
    <property type="entry name" value="HTH-type_Tx_Regulator"/>
</dbReference>
<evidence type="ECO:0000259" key="3">
    <source>
        <dbReference type="PROSITE" id="PS50977"/>
    </source>
</evidence>
<dbReference type="PANTHER" id="PTHR43479:SF11">
    <property type="entry name" value="ACREF_ENVCD OPERON REPRESSOR-RELATED"/>
    <property type="match status" value="1"/>
</dbReference>
<dbReference type="InterPro" id="IPR041490">
    <property type="entry name" value="KstR2_TetR_C"/>
</dbReference>
<dbReference type="InterPro" id="IPR009057">
    <property type="entry name" value="Homeodomain-like_sf"/>
</dbReference>
<dbReference type="PROSITE" id="PS50977">
    <property type="entry name" value="HTH_TETR_2"/>
    <property type="match status" value="1"/>
</dbReference>
<reference evidence="4 5" key="1">
    <citation type="journal article" date="2015" name="Infect. Genet. Evol.">
        <title>Genomic sequences of six botulinum neurotoxin-producing strains representing three clostridial species illustrate the mobility and diversity of botulinum neurotoxin genes.</title>
        <authorList>
            <person name="Smith T.J."/>
            <person name="Hill K.K."/>
            <person name="Xie G."/>
            <person name="Foley B.T."/>
            <person name="Williamson C.H."/>
            <person name="Foster J.T."/>
            <person name="Johnson S.L."/>
            <person name="Chertkov O."/>
            <person name="Teshima H."/>
            <person name="Gibbons H.S."/>
            <person name="Johnsky L.A."/>
            <person name="Karavis M.A."/>
            <person name="Smith L.A."/>
        </authorList>
    </citation>
    <scope>NUCLEOTIDE SEQUENCE [LARGE SCALE GENOMIC DNA]</scope>
    <source>
        <strain evidence="4 5">CDC 2741</strain>
    </source>
</reference>
<evidence type="ECO:0000313" key="5">
    <source>
        <dbReference type="Proteomes" id="UP000031366"/>
    </source>
</evidence>
<name>A0A0C1UAJ7_9CLOT</name>
<dbReference type="SUPFAM" id="SSF46689">
    <property type="entry name" value="Homeodomain-like"/>
    <property type="match status" value="1"/>
</dbReference>
<feature type="DNA-binding region" description="H-T-H motif" evidence="2">
    <location>
        <begin position="25"/>
        <end position="44"/>
    </location>
</feature>
<dbReference type="SUPFAM" id="SSF48498">
    <property type="entry name" value="Tetracyclin repressor-like, C-terminal domain"/>
    <property type="match status" value="1"/>
</dbReference>
<dbReference type="InterPro" id="IPR023772">
    <property type="entry name" value="DNA-bd_HTH_TetR-type_CS"/>
</dbReference>
<dbReference type="Pfam" id="PF17932">
    <property type="entry name" value="TetR_C_24"/>
    <property type="match status" value="1"/>
</dbReference>
<sequence>MSKTRETILNSAIKVFSTKGYDGATMDDVAIVGGVAKGTLYYHFKSKEELFKYVIDEGIKSMEEKSSSVLSLEQEPIDKIRALIKIQLEIVHEYKDFFRVALSELWGNEERQKDLRITIKEHIEYLSNHIKKAIEAGVIEKNDSEFLTYTFFGGLCTLAIYDIINEDKYDVNELTEKLIAYISKGISLNK</sequence>
<organism evidence="4 5">
    <name type="scientific">Clostridium argentinense CDC 2741</name>
    <dbReference type="NCBI Taxonomy" id="1418104"/>
    <lineage>
        <taxon>Bacteria</taxon>
        <taxon>Bacillati</taxon>
        <taxon>Bacillota</taxon>
        <taxon>Clostridia</taxon>
        <taxon>Eubacteriales</taxon>
        <taxon>Clostridiaceae</taxon>
        <taxon>Clostridium</taxon>
    </lineage>
</organism>
<comment type="caution">
    <text evidence="4">The sequence shown here is derived from an EMBL/GenBank/DDBJ whole genome shotgun (WGS) entry which is preliminary data.</text>
</comment>
<gene>
    <name evidence="4" type="ORF">U732_404</name>
</gene>
<dbReference type="Gene3D" id="1.10.10.60">
    <property type="entry name" value="Homeodomain-like"/>
    <property type="match status" value="1"/>
</dbReference>
<dbReference type="AlphaFoldDB" id="A0A0C1UAJ7"/>
<dbReference type="OrthoDB" id="9785164at2"/>
<dbReference type="PROSITE" id="PS01081">
    <property type="entry name" value="HTH_TETR_1"/>
    <property type="match status" value="1"/>
</dbReference>
<keyword evidence="5" id="KW-1185">Reference proteome</keyword>
<feature type="domain" description="HTH tetR-type" evidence="3">
    <location>
        <begin position="2"/>
        <end position="62"/>
    </location>
</feature>
<dbReference type="EMBL" id="AYSO01000020">
    <property type="protein sequence ID" value="KIE44580.1"/>
    <property type="molecule type" value="Genomic_DNA"/>
</dbReference>
<dbReference type="PANTHER" id="PTHR43479">
    <property type="entry name" value="ACREF/ENVCD OPERON REPRESSOR-RELATED"/>
    <property type="match status" value="1"/>
</dbReference>
<evidence type="ECO:0000256" key="2">
    <source>
        <dbReference type="PROSITE-ProRule" id="PRU00335"/>
    </source>
</evidence>
<dbReference type="InterPro" id="IPR036271">
    <property type="entry name" value="Tet_transcr_reg_TetR-rel_C_sf"/>
</dbReference>
<evidence type="ECO:0000313" key="4">
    <source>
        <dbReference type="EMBL" id="KIE44580.1"/>
    </source>
</evidence>
<dbReference type="Gene3D" id="1.10.357.10">
    <property type="entry name" value="Tetracycline Repressor, domain 2"/>
    <property type="match status" value="1"/>
</dbReference>
<protein>
    <submittedName>
        <fullName evidence="4">Bacterial regulatory s, tetR family protein</fullName>
    </submittedName>
</protein>
<keyword evidence="1 2" id="KW-0238">DNA-binding</keyword>
<dbReference type="Pfam" id="PF00440">
    <property type="entry name" value="TetR_N"/>
    <property type="match status" value="1"/>
</dbReference>
<dbReference type="PRINTS" id="PR00455">
    <property type="entry name" value="HTHTETR"/>
</dbReference>
<evidence type="ECO:0000256" key="1">
    <source>
        <dbReference type="ARBA" id="ARBA00023125"/>
    </source>
</evidence>
<dbReference type="RefSeq" id="WP_039636242.1">
    <property type="nucleotide sequence ID" value="NZ_AYSO01000020.1"/>
</dbReference>
<accession>A0A0C1UAJ7</accession>